<name>A0A8J3QWX1_9ACTN</name>
<accession>A0A8J3QWX1</accession>
<reference evidence="2" key="1">
    <citation type="submission" date="2021-01" db="EMBL/GenBank/DDBJ databases">
        <title>Whole genome shotgun sequence of Rugosimonospora africana NBRC 104875.</title>
        <authorList>
            <person name="Komaki H."/>
            <person name="Tamura T."/>
        </authorList>
    </citation>
    <scope>NUCLEOTIDE SEQUENCE</scope>
    <source>
        <strain evidence="2">NBRC 104875</strain>
    </source>
</reference>
<dbReference type="InterPro" id="IPR032330">
    <property type="entry name" value="EF-G-binding_C"/>
</dbReference>
<evidence type="ECO:0000313" key="2">
    <source>
        <dbReference type="EMBL" id="GIH17255.1"/>
    </source>
</evidence>
<dbReference type="EMBL" id="BONZ01000051">
    <property type="protein sequence ID" value="GIH17255.1"/>
    <property type="molecule type" value="Genomic_DNA"/>
</dbReference>
<dbReference type="Proteomes" id="UP000642748">
    <property type="component" value="Unassembled WGS sequence"/>
</dbReference>
<protein>
    <recommendedName>
        <fullName evidence="1">Elongation factor G-binding protein C-terminal treble-clef zinc-finger domain-containing protein</fullName>
    </recommendedName>
</protein>
<keyword evidence="3" id="KW-1185">Reference proteome</keyword>
<dbReference type="Pfam" id="PF16571">
    <property type="entry name" value="FBP_C"/>
    <property type="match status" value="1"/>
</dbReference>
<comment type="caution">
    <text evidence="2">The sequence shown here is derived from an EMBL/GenBank/DDBJ whole genome shotgun (WGS) entry which is preliminary data.</text>
</comment>
<dbReference type="AlphaFoldDB" id="A0A8J3QWX1"/>
<evidence type="ECO:0000313" key="3">
    <source>
        <dbReference type="Proteomes" id="UP000642748"/>
    </source>
</evidence>
<proteinExistence type="predicted"/>
<evidence type="ECO:0000259" key="1">
    <source>
        <dbReference type="Pfam" id="PF16571"/>
    </source>
</evidence>
<organism evidence="2 3">
    <name type="scientific">Rugosimonospora africana</name>
    <dbReference type="NCBI Taxonomy" id="556532"/>
    <lineage>
        <taxon>Bacteria</taxon>
        <taxon>Bacillati</taxon>
        <taxon>Actinomycetota</taxon>
        <taxon>Actinomycetes</taxon>
        <taxon>Micromonosporales</taxon>
        <taxon>Micromonosporaceae</taxon>
        <taxon>Rugosimonospora</taxon>
    </lineage>
</organism>
<sequence length="154" mass="16725">MVNCSRGEAASMTLPRELAAVDWGTLDFLGWRDPKAPLRGYLVVWRDGKAVGVQLRAAESKMSGRVAAMCSLCRTGQPASNVSLFVARRTGQAGRNGNTVGTYICADLVCCRNVRLDKPSATLHPDPGLTIDERVERLRTRTDSFIDEVLSTVG</sequence>
<gene>
    <name evidence="2" type="ORF">Raf01_54270</name>
</gene>
<feature type="domain" description="Elongation factor G-binding protein C-terminal treble-clef zinc-finger" evidence="1">
    <location>
        <begin position="1"/>
        <end position="149"/>
    </location>
</feature>